<name>A0A7K0D4Q5_9NOCA</name>
<dbReference type="Proteomes" id="UP000438448">
    <property type="component" value="Unassembled WGS sequence"/>
</dbReference>
<sequence length="153" mass="16807">MAVVGRAERGRPMNMLPSKKDVLAACRGEIARDHELLHAIGELARLHAERLSAICERVAEIDSTRTELTKNIDHWIDRHLPPSHGGARIHTETIGAVVDRLAQLTAHAHAILIGPAPPRELCDAWELVAELAVAYEDLTDEVAIGHRRLPGSH</sequence>
<dbReference type="Pfam" id="PF14063">
    <property type="entry name" value="DUF4254"/>
    <property type="match status" value="1"/>
</dbReference>
<dbReference type="EMBL" id="WEGK01000007">
    <property type="protein sequence ID" value="MQY20707.1"/>
    <property type="molecule type" value="Genomic_DNA"/>
</dbReference>
<evidence type="ECO:0000313" key="1">
    <source>
        <dbReference type="EMBL" id="MQY20707.1"/>
    </source>
</evidence>
<protein>
    <recommendedName>
        <fullName evidence="3">DUF4254 domain-containing protein</fullName>
    </recommendedName>
</protein>
<comment type="caution">
    <text evidence="1">The sequence shown here is derived from an EMBL/GenBank/DDBJ whole genome shotgun (WGS) entry which is preliminary data.</text>
</comment>
<organism evidence="1 2">
    <name type="scientific">Nocardia macrotermitis</name>
    <dbReference type="NCBI Taxonomy" id="2585198"/>
    <lineage>
        <taxon>Bacteria</taxon>
        <taxon>Bacillati</taxon>
        <taxon>Actinomycetota</taxon>
        <taxon>Actinomycetes</taxon>
        <taxon>Mycobacteriales</taxon>
        <taxon>Nocardiaceae</taxon>
        <taxon>Nocardia</taxon>
    </lineage>
</organism>
<dbReference type="InterPro" id="IPR025350">
    <property type="entry name" value="DUF4254"/>
</dbReference>
<gene>
    <name evidence="1" type="ORF">NRB20_38150</name>
</gene>
<evidence type="ECO:0008006" key="3">
    <source>
        <dbReference type="Google" id="ProtNLM"/>
    </source>
</evidence>
<proteinExistence type="predicted"/>
<evidence type="ECO:0000313" key="2">
    <source>
        <dbReference type="Proteomes" id="UP000438448"/>
    </source>
</evidence>
<accession>A0A7K0D4Q5</accession>
<keyword evidence="2" id="KW-1185">Reference proteome</keyword>
<dbReference type="AlphaFoldDB" id="A0A7K0D4Q5"/>
<reference evidence="1 2" key="1">
    <citation type="submission" date="2019-10" db="EMBL/GenBank/DDBJ databases">
        <title>Nocardia macrotermitis sp. nov. and Nocardia aurantia sp. nov., isolated from the gut of fungus growing-termite Macrotermes natalensis.</title>
        <authorList>
            <person name="Benndorf R."/>
            <person name="Schwitalla J."/>
            <person name="Martin K."/>
            <person name="De Beer W."/>
            <person name="Kaster A.-K."/>
            <person name="Vollmers J."/>
            <person name="Poulsen M."/>
            <person name="Beemelmanns C."/>
        </authorList>
    </citation>
    <scope>NUCLEOTIDE SEQUENCE [LARGE SCALE GENOMIC DNA]</scope>
    <source>
        <strain evidence="1 2">RB20</strain>
    </source>
</reference>